<gene>
    <name evidence="1" type="ORF">GOODEAATRI_004605</name>
</gene>
<evidence type="ECO:0000313" key="2">
    <source>
        <dbReference type="Proteomes" id="UP001476798"/>
    </source>
</evidence>
<proteinExistence type="predicted"/>
<sequence length="109" mass="12945">MIKKIFFQDLTEGSFCTQVKRQHFSPEPDQCLSFCKFKFLREDRYIIILSSSKVGQNFNEIFPQLLNCRKQVYLFLHISRNCLLFSERKSVKKCQFLDSGLAFVIFSTR</sequence>
<comment type="caution">
    <text evidence="1">The sequence shown here is derived from an EMBL/GenBank/DDBJ whole genome shotgun (WGS) entry which is preliminary data.</text>
</comment>
<protein>
    <submittedName>
        <fullName evidence="1">Uncharacterized protein</fullName>
    </submittedName>
</protein>
<keyword evidence="2" id="KW-1185">Reference proteome</keyword>
<organism evidence="1 2">
    <name type="scientific">Goodea atripinnis</name>
    <dbReference type="NCBI Taxonomy" id="208336"/>
    <lineage>
        <taxon>Eukaryota</taxon>
        <taxon>Metazoa</taxon>
        <taxon>Chordata</taxon>
        <taxon>Craniata</taxon>
        <taxon>Vertebrata</taxon>
        <taxon>Euteleostomi</taxon>
        <taxon>Actinopterygii</taxon>
        <taxon>Neopterygii</taxon>
        <taxon>Teleostei</taxon>
        <taxon>Neoteleostei</taxon>
        <taxon>Acanthomorphata</taxon>
        <taxon>Ovalentaria</taxon>
        <taxon>Atherinomorphae</taxon>
        <taxon>Cyprinodontiformes</taxon>
        <taxon>Goodeidae</taxon>
        <taxon>Goodea</taxon>
    </lineage>
</organism>
<evidence type="ECO:0000313" key="1">
    <source>
        <dbReference type="EMBL" id="MEQ2167477.1"/>
    </source>
</evidence>
<name>A0ABV0N7X6_9TELE</name>
<accession>A0ABV0N7X6</accession>
<dbReference type="EMBL" id="JAHRIO010030182">
    <property type="protein sequence ID" value="MEQ2167477.1"/>
    <property type="molecule type" value="Genomic_DNA"/>
</dbReference>
<dbReference type="Proteomes" id="UP001476798">
    <property type="component" value="Unassembled WGS sequence"/>
</dbReference>
<reference evidence="1 2" key="1">
    <citation type="submission" date="2021-06" db="EMBL/GenBank/DDBJ databases">
        <authorList>
            <person name="Palmer J.M."/>
        </authorList>
    </citation>
    <scope>NUCLEOTIDE SEQUENCE [LARGE SCALE GENOMIC DNA]</scope>
    <source>
        <strain evidence="1 2">GA_2019</strain>
        <tissue evidence="1">Muscle</tissue>
    </source>
</reference>